<reference evidence="2 3" key="1">
    <citation type="journal article" date="2014" name="Int. J. Syst. Evol. Microbiol.">
        <title>Complete genome sequence of Corynebacterium casei LMG S-19264T (=DSM 44701T), isolated from a smear-ripened cheese.</title>
        <authorList>
            <consortium name="US DOE Joint Genome Institute (JGI-PGF)"/>
            <person name="Walter F."/>
            <person name="Albersmeier A."/>
            <person name="Kalinowski J."/>
            <person name="Ruckert C."/>
        </authorList>
    </citation>
    <scope>NUCLEOTIDE SEQUENCE [LARGE SCALE GENOMIC DNA]</scope>
    <source>
        <strain evidence="2 3">CCM 8669</strain>
    </source>
</reference>
<dbReference type="EMBL" id="BMDC01000004">
    <property type="protein sequence ID" value="GGH66398.1"/>
    <property type="molecule type" value="Genomic_DNA"/>
</dbReference>
<dbReference type="Proteomes" id="UP000600171">
    <property type="component" value="Unassembled WGS sequence"/>
</dbReference>
<accession>A0A917IX00</accession>
<keyword evidence="3" id="KW-1185">Reference proteome</keyword>
<organism evidence="2 3">
    <name type="scientific">Rothia aerolata</name>
    <dbReference type="NCBI Taxonomy" id="1812262"/>
    <lineage>
        <taxon>Bacteria</taxon>
        <taxon>Bacillati</taxon>
        <taxon>Actinomycetota</taxon>
        <taxon>Actinomycetes</taxon>
        <taxon>Micrococcales</taxon>
        <taxon>Micrococcaceae</taxon>
        <taxon>Rothia</taxon>
    </lineage>
</organism>
<dbReference type="AlphaFoldDB" id="A0A917IX00"/>
<feature type="region of interest" description="Disordered" evidence="1">
    <location>
        <begin position="29"/>
        <end position="49"/>
    </location>
</feature>
<sequence>MYAYFPKKLTDILLNISFRILTRGSATNNGGRILSKSTHKNHRTKGNAIGDDRQTTVTQLSRPARTPIYGVLENLYAGLYRV</sequence>
<evidence type="ECO:0000256" key="1">
    <source>
        <dbReference type="SAM" id="MobiDB-lite"/>
    </source>
</evidence>
<name>A0A917IX00_9MICC</name>
<gene>
    <name evidence="2" type="ORF">GCM10007359_20530</name>
</gene>
<protein>
    <submittedName>
        <fullName evidence="2">Uncharacterized protein</fullName>
    </submittedName>
</protein>
<evidence type="ECO:0000313" key="2">
    <source>
        <dbReference type="EMBL" id="GGH66398.1"/>
    </source>
</evidence>
<proteinExistence type="predicted"/>
<evidence type="ECO:0000313" key="3">
    <source>
        <dbReference type="Proteomes" id="UP000600171"/>
    </source>
</evidence>
<comment type="caution">
    <text evidence="2">The sequence shown here is derived from an EMBL/GenBank/DDBJ whole genome shotgun (WGS) entry which is preliminary data.</text>
</comment>